<accession>A0A0K1PVC8</accession>
<sequence>MTASRPASPFERVVLAIVRSATSTGAPCCHQLRGPRAKLRAL</sequence>
<keyword evidence="2" id="KW-1185">Reference proteome</keyword>
<dbReference type="STRING" id="1391654.AKJ09_03985"/>
<protein>
    <submittedName>
        <fullName evidence="1">Uncharacterized protein</fullName>
    </submittedName>
</protein>
<dbReference type="KEGG" id="llu:AKJ09_03985"/>
<dbReference type="EMBL" id="CP012333">
    <property type="protein sequence ID" value="AKU97321.1"/>
    <property type="molecule type" value="Genomic_DNA"/>
</dbReference>
<evidence type="ECO:0000313" key="2">
    <source>
        <dbReference type="Proteomes" id="UP000064967"/>
    </source>
</evidence>
<dbReference type="Proteomes" id="UP000064967">
    <property type="component" value="Chromosome"/>
</dbReference>
<organism evidence="1 2">
    <name type="scientific">Labilithrix luteola</name>
    <dbReference type="NCBI Taxonomy" id="1391654"/>
    <lineage>
        <taxon>Bacteria</taxon>
        <taxon>Pseudomonadati</taxon>
        <taxon>Myxococcota</taxon>
        <taxon>Polyangia</taxon>
        <taxon>Polyangiales</taxon>
        <taxon>Labilitrichaceae</taxon>
        <taxon>Labilithrix</taxon>
    </lineage>
</organism>
<proteinExistence type="predicted"/>
<reference evidence="1 2" key="1">
    <citation type="submission" date="2015-08" db="EMBL/GenBank/DDBJ databases">
        <authorList>
            <person name="Babu N.S."/>
            <person name="Beckwith C.J."/>
            <person name="Beseler K.G."/>
            <person name="Brison A."/>
            <person name="Carone J.V."/>
            <person name="Caskin T.P."/>
            <person name="Diamond M."/>
            <person name="Durham M.E."/>
            <person name="Foxe J.M."/>
            <person name="Go M."/>
            <person name="Henderson B.A."/>
            <person name="Jones I.B."/>
            <person name="McGettigan J.A."/>
            <person name="Micheletti S.J."/>
            <person name="Nasrallah M.E."/>
            <person name="Ortiz D."/>
            <person name="Piller C.R."/>
            <person name="Privatt S.R."/>
            <person name="Schneider S.L."/>
            <person name="Sharp S."/>
            <person name="Smith T.C."/>
            <person name="Stanton J.D."/>
            <person name="Ullery H.E."/>
            <person name="Wilson R.J."/>
            <person name="Serrano M.G."/>
            <person name="Buck G."/>
            <person name="Lee V."/>
            <person name="Wang Y."/>
            <person name="Carvalho R."/>
            <person name="Voegtly L."/>
            <person name="Shi R."/>
            <person name="Duckworth R."/>
            <person name="Johnson A."/>
            <person name="Loviza R."/>
            <person name="Walstead R."/>
            <person name="Shah Z."/>
            <person name="Kiflezghi M."/>
            <person name="Wade K."/>
            <person name="Ball S.L."/>
            <person name="Bradley K.W."/>
            <person name="Asai D.J."/>
            <person name="Bowman C.A."/>
            <person name="Russell D.A."/>
            <person name="Pope W.H."/>
            <person name="Jacobs-Sera D."/>
            <person name="Hendrix R.W."/>
            <person name="Hatfull G.F."/>
        </authorList>
    </citation>
    <scope>NUCLEOTIDE SEQUENCE [LARGE SCALE GENOMIC DNA]</scope>
    <source>
        <strain evidence="1 2">DSM 27648</strain>
    </source>
</reference>
<dbReference type="AlphaFoldDB" id="A0A0K1PVC8"/>
<gene>
    <name evidence="1" type="ORF">AKJ09_03985</name>
</gene>
<name>A0A0K1PVC8_9BACT</name>
<evidence type="ECO:0000313" key="1">
    <source>
        <dbReference type="EMBL" id="AKU97321.1"/>
    </source>
</evidence>